<dbReference type="InterPro" id="IPR036390">
    <property type="entry name" value="WH_DNA-bd_sf"/>
</dbReference>
<evidence type="ECO:0000259" key="6">
    <source>
        <dbReference type="PROSITE" id="PS51078"/>
    </source>
</evidence>
<evidence type="ECO:0000259" key="5">
    <source>
        <dbReference type="PROSITE" id="PS51077"/>
    </source>
</evidence>
<proteinExistence type="predicted"/>
<keyword evidence="2" id="KW-0238">DNA-binding</keyword>
<dbReference type="InterPro" id="IPR050707">
    <property type="entry name" value="HTH_MetabolicPath_Reg"/>
</dbReference>
<dbReference type="InterPro" id="IPR029016">
    <property type="entry name" value="GAF-like_dom_sf"/>
</dbReference>
<reference evidence="8" key="1">
    <citation type="submission" date="2017-07" db="EMBL/GenBank/DDBJ databases">
        <title>Brachybacterium sp. VR2415.</title>
        <authorList>
            <person name="Tak E.J."/>
            <person name="Bae J.-W."/>
        </authorList>
    </citation>
    <scope>NUCLEOTIDE SEQUENCE [LARGE SCALE GENOMIC DNA]</scope>
    <source>
        <strain evidence="8">VR2415</strain>
    </source>
</reference>
<feature type="domain" description="IclR-ED" evidence="6">
    <location>
        <begin position="100"/>
        <end position="282"/>
    </location>
</feature>
<evidence type="ECO:0000313" key="7">
    <source>
        <dbReference type="EMBL" id="ASK66225.1"/>
    </source>
</evidence>
<dbReference type="Proteomes" id="UP000198398">
    <property type="component" value="Chromosome"/>
</dbReference>
<organism evidence="7 8">
    <name type="scientific">Brachybacterium avium</name>
    <dbReference type="NCBI Taxonomy" id="2017485"/>
    <lineage>
        <taxon>Bacteria</taxon>
        <taxon>Bacillati</taxon>
        <taxon>Actinomycetota</taxon>
        <taxon>Actinomycetes</taxon>
        <taxon>Micrococcales</taxon>
        <taxon>Dermabacteraceae</taxon>
        <taxon>Brachybacterium</taxon>
    </lineage>
</organism>
<dbReference type="GO" id="GO:0003677">
    <property type="term" value="F:DNA binding"/>
    <property type="evidence" value="ECO:0007669"/>
    <property type="project" value="UniProtKB-KW"/>
</dbReference>
<gene>
    <name evidence="7" type="ORF">CFK39_10810</name>
</gene>
<dbReference type="PANTHER" id="PTHR30136">
    <property type="entry name" value="HELIX-TURN-HELIX TRANSCRIPTIONAL REGULATOR, ICLR FAMILY"/>
    <property type="match status" value="1"/>
</dbReference>
<evidence type="ECO:0000256" key="2">
    <source>
        <dbReference type="ARBA" id="ARBA00023125"/>
    </source>
</evidence>
<dbReference type="OrthoDB" id="4929328at2"/>
<dbReference type="AlphaFoldDB" id="A0A220UDQ7"/>
<dbReference type="Gene3D" id="1.10.10.10">
    <property type="entry name" value="Winged helix-like DNA-binding domain superfamily/Winged helix DNA-binding domain"/>
    <property type="match status" value="1"/>
</dbReference>
<dbReference type="EMBL" id="CP022316">
    <property type="protein sequence ID" value="ASK66225.1"/>
    <property type="molecule type" value="Genomic_DNA"/>
</dbReference>
<dbReference type="PANTHER" id="PTHR30136:SF35">
    <property type="entry name" value="HTH-TYPE TRANSCRIPTIONAL REGULATOR RV1719"/>
    <property type="match status" value="1"/>
</dbReference>
<keyword evidence="1" id="KW-0805">Transcription regulation</keyword>
<accession>A0A220UDQ7</accession>
<evidence type="ECO:0000313" key="8">
    <source>
        <dbReference type="Proteomes" id="UP000198398"/>
    </source>
</evidence>
<keyword evidence="8" id="KW-1185">Reference proteome</keyword>
<evidence type="ECO:0000256" key="3">
    <source>
        <dbReference type="ARBA" id="ARBA00023163"/>
    </source>
</evidence>
<dbReference type="InterPro" id="IPR014757">
    <property type="entry name" value="Tscrpt_reg_IclR_C"/>
</dbReference>
<dbReference type="Pfam" id="PF01614">
    <property type="entry name" value="IclR_C"/>
    <property type="match status" value="1"/>
</dbReference>
<keyword evidence="3" id="KW-0804">Transcription</keyword>
<feature type="compositionally biased region" description="Gly residues" evidence="4">
    <location>
        <begin position="286"/>
        <end position="296"/>
    </location>
</feature>
<dbReference type="Gene3D" id="3.30.450.40">
    <property type="match status" value="1"/>
</dbReference>
<sequence>MVRHGALRTIGTDPRCDRRRQGDRMTTTDGETPAPRTVQSVTRAVTVLKEISHSTEPSSLSDLARSVQLSKPAVYNLLKTLEIEGLVRKSPDARYSLDWGMYELGTAVLRGVDVTRVARLHLDRLAARTGEAVLLAIIDDGSVLYVDRGQSDEAFSMVANVGRRSPLHSNASGKVLLAGQDPAFLDRLLEEPLQRSTPQTIVDPAALLDELERVRQQGYALCSQEQELGLSSVSVPIRDHTGSVHAALTVAGPSARVEHRAELDLADLLRTEAQEISDQLGAPRGETGGNRGSTGP</sequence>
<dbReference type="SUPFAM" id="SSF55781">
    <property type="entry name" value="GAF domain-like"/>
    <property type="match status" value="1"/>
</dbReference>
<dbReference type="InterPro" id="IPR036388">
    <property type="entry name" value="WH-like_DNA-bd_sf"/>
</dbReference>
<dbReference type="KEGG" id="brv:CFK39_10810"/>
<evidence type="ECO:0000256" key="4">
    <source>
        <dbReference type="SAM" id="MobiDB-lite"/>
    </source>
</evidence>
<feature type="region of interest" description="Disordered" evidence="4">
    <location>
        <begin position="276"/>
        <end position="296"/>
    </location>
</feature>
<feature type="domain" description="HTH iclR-type" evidence="5">
    <location>
        <begin position="38"/>
        <end position="106"/>
    </location>
</feature>
<dbReference type="SUPFAM" id="SSF46785">
    <property type="entry name" value="Winged helix' DNA-binding domain"/>
    <property type="match status" value="1"/>
</dbReference>
<dbReference type="InterPro" id="IPR005471">
    <property type="entry name" value="Tscrpt_reg_IclR_N"/>
</dbReference>
<dbReference type="PROSITE" id="PS51078">
    <property type="entry name" value="ICLR_ED"/>
    <property type="match status" value="1"/>
</dbReference>
<feature type="compositionally biased region" description="Basic and acidic residues" evidence="4">
    <location>
        <begin position="14"/>
        <end position="23"/>
    </location>
</feature>
<dbReference type="PROSITE" id="PS51077">
    <property type="entry name" value="HTH_ICLR"/>
    <property type="match status" value="1"/>
</dbReference>
<dbReference type="GO" id="GO:0003700">
    <property type="term" value="F:DNA-binding transcription factor activity"/>
    <property type="evidence" value="ECO:0007669"/>
    <property type="project" value="TreeGrafter"/>
</dbReference>
<evidence type="ECO:0000256" key="1">
    <source>
        <dbReference type="ARBA" id="ARBA00023015"/>
    </source>
</evidence>
<dbReference type="Pfam" id="PF09339">
    <property type="entry name" value="HTH_IclR"/>
    <property type="match status" value="1"/>
</dbReference>
<feature type="region of interest" description="Disordered" evidence="4">
    <location>
        <begin position="1"/>
        <end position="35"/>
    </location>
</feature>
<dbReference type="SMART" id="SM00346">
    <property type="entry name" value="HTH_ICLR"/>
    <property type="match status" value="1"/>
</dbReference>
<protein>
    <submittedName>
        <fullName evidence="7">IclR family transcriptional regulator</fullName>
    </submittedName>
</protein>
<dbReference type="GO" id="GO:0045892">
    <property type="term" value="P:negative regulation of DNA-templated transcription"/>
    <property type="evidence" value="ECO:0007669"/>
    <property type="project" value="TreeGrafter"/>
</dbReference>
<name>A0A220UDQ7_9MICO</name>